<evidence type="ECO:0000256" key="1">
    <source>
        <dbReference type="ARBA" id="ARBA00012729"/>
    </source>
</evidence>
<evidence type="ECO:0000259" key="9">
    <source>
        <dbReference type="PROSITE" id="PS51910"/>
    </source>
</evidence>
<accession>A0A9W9YZQ4</accession>
<dbReference type="CDD" id="cd02877">
    <property type="entry name" value="GH18_hevamine_XipI_class_III"/>
    <property type="match status" value="1"/>
</dbReference>
<keyword evidence="11" id="KW-1185">Reference proteome</keyword>
<dbReference type="EMBL" id="MU826836">
    <property type="protein sequence ID" value="KAJ7372412.1"/>
    <property type="molecule type" value="Genomic_DNA"/>
</dbReference>
<feature type="signal peptide" evidence="7">
    <location>
        <begin position="1"/>
        <end position="21"/>
    </location>
</feature>
<dbReference type="Pfam" id="PF01607">
    <property type="entry name" value="CBM_14"/>
    <property type="match status" value="2"/>
</dbReference>
<dbReference type="SMART" id="SM00494">
    <property type="entry name" value="ChtBD2"/>
    <property type="match status" value="2"/>
</dbReference>
<dbReference type="EC" id="3.2.1.14" evidence="1"/>
<dbReference type="InterPro" id="IPR001223">
    <property type="entry name" value="Glyco_hydro18_cat"/>
</dbReference>
<dbReference type="GO" id="GO:0005576">
    <property type="term" value="C:extracellular region"/>
    <property type="evidence" value="ECO:0007669"/>
    <property type="project" value="InterPro"/>
</dbReference>
<gene>
    <name evidence="10" type="ORF">OS493_018915</name>
</gene>
<evidence type="ECO:0000256" key="4">
    <source>
        <dbReference type="ARBA" id="ARBA00023295"/>
    </source>
</evidence>
<dbReference type="Gene3D" id="3.20.20.80">
    <property type="entry name" value="Glycosidases"/>
    <property type="match status" value="2"/>
</dbReference>
<dbReference type="PROSITE" id="PS51910">
    <property type="entry name" value="GH18_2"/>
    <property type="match status" value="2"/>
</dbReference>
<feature type="domain" description="Chitin-binding type-2" evidence="8">
    <location>
        <begin position="803"/>
        <end position="858"/>
    </location>
</feature>
<organism evidence="10 11">
    <name type="scientific">Desmophyllum pertusum</name>
    <dbReference type="NCBI Taxonomy" id="174260"/>
    <lineage>
        <taxon>Eukaryota</taxon>
        <taxon>Metazoa</taxon>
        <taxon>Cnidaria</taxon>
        <taxon>Anthozoa</taxon>
        <taxon>Hexacorallia</taxon>
        <taxon>Scleractinia</taxon>
        <taxon>Caryophylliina</taxon>
        <taxon>Caryophylliidae</taxon>
        <taxon>Desmophyllum</taxon>
    </lineage>
</organism>
<reference evidence="10" key="1">
    <citation type="submission" date="2023-01" db="EMBL/GenBank/DDBJ databases">
        <title>Genome assembly of the deep-sea coral Lophelia pertusa.</title>
        <authorList>
            <person name="Herrera S."/>
            <person name="Cordes E."/>
        </authorList>
    </citation>
    <scope>NUCLEOTIDE SEQUENCE</scope>
    <source>
        <strain evidence="10">USNM1676648</strain>
        <tissue evidence="10">Polyp</tissue>
    </source>
</reference>
<feature type="domain" description="Chitin-binding type-2" evidence="8">
    <location>
        <begin position="388"/>
        <end position="432"/>
    </location>
</feature>
<name>A0A9W9YZQ4_9CNID</name>
<feature type="compositionally biased region" description="Pro residues" evidence="6">
    <location>
        <begin position="749"/>
        <end position="801"/>
    </location>
</feature>
<protein>
    <recommendedName>
        <fullName evidence="1">chitinase</fullName>
        <ecNumber evidence="1">3.2.1.14</ecNumber>
    </recommendedName>
</protein>
<dbReference type="Pfam" id="PF00704">
    <property type="entry name" value="Glyco_hydro_18"/>
    <property type="match status" value="2"/>
</dbReference>
<dbReference type="PROSITE" id="PS01095">
    <property type="entry name" value="GH18_1"/>
    <property type="match status" value="2"/>
</dbReference>
<dbReference type="SUPFAM" id="SSF57625">
    <property type="entry name" value="Invertebrate chitin-binding proteins"/>
    <property type="match status" value="2"/>
</dbReference>
<dbReference type="Gene3D" id="2.170.140.10">
    <property type="entry name" value="Chitin binding domain"/>
    <property type="match status" value="2"/>
</dbReference>
<feature type="domain" description="GH18" evidence="9">
    <location>
        <begin position="33"/>
        <end position="347"/>
    </location>
</feature>
<keyword evidence="4 5" id="KW-0326">Glycosidase</keyword>
<proteinExistence type="predicted"/>
<evidence type="ECO:0000256" key="2">
    <source>
        <dbReference type="ARBA" id="ARBA00022801"/>
    </source>
</evidence>
<keyword evidence="7" id="KW-0732">Signal</keyword>
<feature type="region of interest" description="Disordered" evidence="6">
    <location>
        <begin position="744"/>
        <end position="805"/>
    </location>
</feature>
<evidence type="ECO:0000259" key="8">
    <source>
        <dbReference type="PROSITE" id="PS50940"/>
    </source>
</evidence>
<dbReference type="OrthoDB" id="6020543at2759"/>
<dbReference type="PROSITE" id="PS50940">
    <property type="entry name" value="CHIT_BIND_II"/>
    <property type="match status" value="2"/>
</dbReference>
<dbReference type="AlphaFoldDB" id="A0A9W9YZQ4"/>
<dbReference type="GO" id="GO:0008061">
    <property type="term" value="F:chitin binding"/>
    <property type="evidence" value="ECO:0007669"/>
    <property type="project" value="InterPro"/>
</dbReference>
<dbReference type="InterPro" id="IPR017853">
    <property type="entry name" value="GH"/>
</dbReference>
<comment type="caution">
    <text evidence="10">The sequence shown here is derived from an EMBL/GenBank/DDBJ whole genome shotgun (WGS) entry which is preliminary data.</text>
</comment>
<dbReference type="GO" id="GO:0008843">
    <property type="term" value="F:endochitinase activity"/>
    <property type="evidence" value="ECO:0007669"/>
    <property type="project" value="UniProtKB-EC"/>
</dbReference>
<dbReference type="InterPro" id="IPR036508">
    <property type="entry name" value="Chitin-bd_dom_sf"/>
</dbReference>
<dbReference type="SUPFAM" id="SSF51445">
    <property type="entry name" value="(Trans)glycosidases"/>
    <property type="match status" value="2"/>
</dbReference>
<dbReference type="PANTHER" id="PTHR45708">
    <property type="entry name" value="ENDOCHITINASE"/>
    <property type="match status" value="1"/>
</dbReference>
<evidence type="ECO:0000256" key="3">
    <source>
        <dbReference type="ARBA" id="ARBA00023157"/>
    </source>
</evidence>
<dbReference type="GO" id="GO:0005975">
    <property type="term" value="P:carbohydrate metabolic process"/>
    <property type="evidence" value="ECO:0007669"/>
    <property type="project" value="InterPro"/>
</dbReference>
<feature type="region of interest" description="Disordered" evidence="6">
    <location>
        <begin position="350"/>
        <end position="393"/>
    </location>
</feature>
<dbReference type="InterPro" id="IPR002557">
    <property type="entry name" value="Chitin-bd_dom"/>
</dbReference>
<dbReference type="PANTHER" id="PTHR45708:SF49">
    <property type="entry name" value="ENDOCHITINASE"/>
    <property type="match status" value="1"/>
</dbReference>
<feature type="compositionally biased region" description="Pro residues" evidence="6">
    <location>
        <begin position="352"/>
        <end position="386"/>
    </location>
</feature>
<dbReference type="InterPro" id="IPR001579">
    <property type="entry name" value="Glyco_hydro_18_chit_AS"/>
</dbReference>
<dbReference type="Proteomes" id="UP001163046">
    <property type="component" value="Unassembled WGS sequence"/>
</dbReference>
<sequence>MMSYTLQLAVVFLFTCGVAWSLRVPRSTYSGRQLLVGYWGQNGAGPANGPANYEKPLTDVCKTTKYDIIAVSFLTQFFDKRQPDDLPGLNFAFHCETSVSPKYPFLLRCPKIEEGIKECQKRGKKVLMSIGGATGDGTLPSPAKAKEFAHTLYNLFLGGNKLPNIRPFGSAIMDGIDLDIEGGRPQNYPEFIAELRMLMDKDPSKGYLITGAPQCPFPDHHLGPVKPGTGLEDAGQHVDHLYIQFYNNYCHTGAGDWFHNTLKQWLAFSARMKPSGPLIFIGLPAATKGASGAHFYRPPAELATLYKKVKDLPGVGGIMLWDVSWDQNNVINGQRYSEYAFKELGGVTLPPTQVPPPPVTSHAPPPPVTTQAPPPSVTTQAPPPPTGSFSCASAGDGLYPDPSDCSKFFQCAGGREYRKGCAAGLLFNPKSKLLVGYWGQNGAGPSSGPANYEKPLIDVCRTTKYDIIAVSFLIIFFDQRQGGKPALNFAYHCETPISQKYPFLLRCLKIEEGIKECQKRGKKVLMSIGGATGDGTLHNPTKAKEFAHTLFNLFMGGNDLSLRPFGSAIMDGIDLDIEGGGNKYYPEFIRELRMLMDNDQSKAYLITGAPQCPYPDHFLGPETRGSGLEDAGQDVDHLYIQFYNNYCHTGAGKWFTDTLNKWLAFSARMKPKGPLIFIGLPVSTRASSGAQYYRPPAELTKMYQSVKNLPGIGGIMLWDVSWDQNNVINGQRYSEYAFRELGGATLPPTQVPPPPVTTQAPPPPVTTQAPPPPVTTQAPPPPVTTQAPPPPITTQAPPPPTGSFSCVSAGNGIHADPSDCSKYIMCHGDRKFEFSCAGGLLFNPVIKTCDWPGNVKCK</sequence>
<evidence type="ECO:0000256" key="6">
    <source>
        <dbReference type="SAM" id="MobiDB-lite"/>
    </source>
</evidence>
<evidence type="ECO:0000313" key="10">
    <source>
        <dbReference type="EMBL" id="KAJ7372412.1"/>
    </source>
</evidence>
<feature type="chain" id="PRO_5040794481" description="chitinase" evidence="7">
    <location>
        <begin position="22"/>
        <end position="858"/>
    </location>
</feature>
<feature type="domain" description="GH18" evidence="9">
    <location>
        <begin position="432"/>
        <end position="744"/>
    </location>
</feature>
<dbReference type="GO" id="GO:0006032">
    <property type="term" value="P:chitin catabolic process"/>
    <property type="evidence" value="ECO:0007669"/>
    <property type="project" value="UniProtKB-ARBA"/>
</dbReference>
<dbReference type="InterPro" id="IPR045321">
    <property type="entry name" value="Cts1-like"/>
</dbReference>
<keyword evidence="2 5" id="KW-0378">Hydrolase</keyword>
<dbReference type="InterPro" id="IPR050542">
    <property type="entry name" value="Glycosyl_Hydrlase18_Chitinase"/>
</dbReference>
<keyword evidence="3" id="KW-1015">Disulfide bond</keyword>
<evidence type="ECO:0000256" key="5">
    <source>
        <dbReference type="RuleBase" id="RU000489"/>
    </source>
</evidence>
<evidence type="ECO:0000256" key="7">
    <source>
        <dbReference type="SAM" id="SignalP"/>
    </source>
</evidence>
<evidence type="ECO:0000313" key="11">
    <source>
        <dbReference type="Proteomes" id="UP001163046"/>
    </source>
</evidence>